<dbReference type="Gene3D" id="3.40.720.10">
    <property type="entry name" value="Alkaline Phosphatase, subunit A"/>
    <property type="match status" value="1"/>
</dbReference>
<protein>
    <submittedName>
        <fullName evidence="2">Arylsulfatase A family protein</fullName>
    </submittedName>
</protein>
<dbReference type="PANTHER" id="PTHR43751:SF3">
    <property type="entry name" value="SULFATASE N-TERMINAL DOMAIN-CONTAINING PROTEIN"/>
    <property type="match status" value="1"/>
</dbReference>
<dbReference type="Proteomes" id="UP000011560">
    <property type="component" value="Unassembled WGS sequence"/>
</dbReference>
<organism evidence="2 3">
    <name type="scientific">Halovivax asiaticus JCM 14624</name>
    <dbReference type="NCBI Taxonomy" id="1227490"/>
    <lineage>
        <taxon>Archaea</taxon>
        <taxon>Methanobacteriati</taxon>
        <taxon>Methanobacteriota</taxon>
        <taxon>Stenosarchaea group</taxon>
        <taxon>Halobacteria</taxon>
        <taxon>Halobacteriales</taxon>
        <taxon>Natrialbaceae</taxon>
        <taxon>Halovivax</taxon>
    </lineage>
</organism>
<sequence>MSDSRSVVLVTIDSIRADHCGFGGNDGGLTPNLDELAADGLVFENAVAPAPATHGSATTFLTGEFPVERDGARGSDRASMKAYIREHLAARDTVAQRFSRMGYETAAFTANPWTSRYFGFNDGFDHFEDFMETDASKGFLADGERSNPLSSLVLKAMNWWQGQDMFMSWEAFYDDIVAWTESADEPYFLWVFLVDAHLPYLPPTGYRSRSSLVTYPANLALFADRAGDGLVRPFHGVLTQTYEDTIRYTDEFVGRATAEFGGDPLFVVHGDHGEAFGDHGMYGHGRDLYDELIDVPLVVANGPTGRVERPLPLRNLPELLTSLAREEDYEAALDTYAFSHNRMPKVAVTGETWKYIWQPDGDELYDRSTGETTECDAPELRELGARLVDDWHESHAERERIAAAATRLAAADHL</sequence>
<dbReference type="InterPro" id="IPR000917">
    <property type="entry name" value="Sulfatase_N"/>
</dbReference>
<dbReference type="AlphaFoldDB" id="M0BMZ5"/>
<gene>
    <name evidence="2" type="ORF">C479_09218</name>
</gene>
<comment type="caution">
    <text evidence="2">The sequence shown here is derived from an EMBL/GenBank/DDBJ whole genome shotgun (WGS) entry which is preliminary data.</text>
</comment>
<proteinExistence type="predicted"/>
<dbReference type="CDD" id="cd16148">
    <property type="entry name" value="sulfatase_like"/>
    <property type="match status" value="1"/>
</dbReference>
<accession>M0BMZ5</accession>
<reference evidence="2 3" key="1">
    <citation type="journal article" date="2014" name="PLoS Genet.">
        <title>Phylogenetically driven sequencing of extremely halophilic archaea reveals strategies for static and dynamic osmo-response.</title>
        <authorList>
            <person name="Becker E.A."/>
            <person name="Seitzer P.M."/>
            <person name="Tritt A."/>
            <person name="Larsen D."/>
            <person name="Krusor M."/>
            <person name="Yao A.I."/>
            <person name="Wu D."/>
            <person name="Madern D."/>
            <person name="Eisen J.A."/>
            <person name="Darling A.E."/>
            <person name="Facciotti M.T."/>
        </authorList>
    </citation>
    <scope>NUCLEOTIDE SEQUENCE [LARGE SCALE GENOMIC DNA]</scope>
    <source>
        <strain evidence="2 3">JCM 14624</strain>
    </source>
</reference>
<dbReference type="STRING" id="1227490.C479_09218"/>
<name>M0BMZ5_9EURY</name>
<dbReference type="SUPFAM" id="SSF53649">
    <property type="entry name" value="Alkaline phosphatase-like"/>
    <property type="match status" value="1"/>
</dbReference>
<dbReference type="InterPro" id="IPR052701">
    <property type="entry name" value="GAG_Ulvan_Degrading_Sulfatases"/>
</dbReference>
<dbReference type="InterPro" id="IPR017850">
    <property type="entry name" value="Alkaline_phosphatase_core_sf"/>
</dbReference>
<keyword evidence="3" id="KW-1185">Reference proteome</keyword>
<dbReference type="EMBL" id="AOIQ01000014">
    <property type="protein sequence ID" value="ELZ10979.1"/>
    <property type="molecule type" value="Genomic_DNA"/>
</dbReference>
<evidence type="ECO:0000313" key="2">
    <source>
        <dbReference type="EMBL" id="ELZ10979.1"/>
    </source>
</evidence>
<evidence type="ECO:0000313" key="3">
    <source>
        <dbReference type="Proteomes" id="UP000011560"/>
    </source>
</evidence>
<evidence type="ECO:0000259" key="1">
    <source>
        <dbReference type="Pfam" id="PF00884"/>
    </source>
</evidence>
<dbReference type="PANTHER" id="PTHR43751">
    <property type="entry name" value="SULFATASE"/>
    <property type="match status" value="1"/>
</dbReference>
<dbReference type="OrthoDB" id="3164at2157"/>
<dbReference type="RefSeq" id="WP_007701264.1">
    <property type="nucleotide sequence ID" value="NZ_AOIQ01000014.1"/>
</dbReference>
<dbReference type="Pfam" id="PF00884">
    <property type="entry name" value="Sulfatase"/>
    <property type="match status" value="1"/>
</dbReference>
<feature type="domain" description="Sulfatase N-terminal" evidence="1">
    <location>
        <begin position="7"/>
        <end position="301"/>
    </location>
</feature>